<dbReference type="PANTHER" id="PTHR44936:SF9">
    <property type="entry name" value="SENSOR PROTEIN CREC"/>
    <property type="match status" value="1"/>
</dbReference>
<evidence type="ECO:0000256" key="8">
    <source>
        <dbReference type="ARBA" id="ARBA00023012"/>
    </source>
</evidence>
<evidence type="ECO:0000313" key="13">
    <source>
        <dbReference type="Proteomes" id="UP001158049"/>
    </source>
</evidence>
<dbReference type="PROSITE" id="PS50109">
    <property type="entry name" value="HIS_KIN"/>
    <property type="match status" value="1"/>
</dbReference>
<evidence type="ECO:0000256" key="6">
    <source>
        <dbReference type="ARBA" id="ARBA00022679"/>
    </source>
</evidence>
<dbReference type="RefSeq" id="WP_283444941.1">
    <property type="nucleotide sequence ID" value="NZ_FXUL01000026.1"/>
</dbReference>
<feature type="domain" description="Histidine kinase" evidence="11">
    <location>
        <begin position="295"/>
        <end position="499"/>
    </location>
</feature>
<keyword evidence="6" id="KW-0808">Transferase</keyword>
<dbReference type="GO" id="GO:0016301">
    <property type="term" value="F:kinase activity"/>
    <property type="evidence" value="ECO:0007669"/>
    <property type="project" value="UniProtKB-KW"/>
</dbReference>
<keyword evidence="13" id="KW-1185">Reference proteome</keyword>
<dbReference type="CDD" id="cd00082">
    <property type="entry name" value="HisKA"/>
    <property type="match status" value="1"/>
</dbReference>
<dbReference type="Pfam" id="PF00512">
    <property type="entry name" value="HisKA"/>
    <property type="match status" value="1"/>
</dbReference>
<comment type="catalytic activity">
    <reaction evidence="1">
        <text>ATP + protein L-histidine = ADP + protein N-phospho-L-histidine.</text>
        <dbReference type="EC" id="2.7.13.3"/>
    </reaction>
</comment>
<dbReference type="EC" id="2.7.13.3" evidence="3"/>
<dbReference type="InterPro" id="IPR003594">
    <property type="entry name" value="HATPase_dom"/>
</dbReference>
<feature type="transmembrane region" description="Helical" evidence="10">
    <location>
        <begin position="194"/>
        <end position="218"/>
    </location>
</feature>
<evidence type="ECO:0000256" key="3">
    <source>
        <dbReference type="ARBA" id="ARBA00012438"/>
    </source>
</evidence>
<feature type="transmembrane region" description="Helical" evidence="10">
    <location>
        <begin position="6"/>
        <end position="30"/>
    </location>
</feature>
<keyword evidence="10" id="KW-1133">Transmembrane helix</keyword>
<keyword evidence="10" id="KW-0812">Transmembrane</keyword>
<keyword evidence="5" id="KW-0597">Phosphoprotein</keyword>
<dbReference type="EMBL" id="FXUL01000026">
    <property type="protein sequence ID" value="SMP77386.1"/>
    <property type="molecule type" value="Genomic_DNA"/>
</dbReference>
<reference evidence="12 13" key="1">
    <citation type="submission" date="2017-05" db="EMBL/GenBank/DDBJ databases">
        <authorList>
            <person name="Varghese N."/>
            <person name="Submissions S."/>
        </authorList>
    </citation>
    <scope>NUCLEOTIDE SEQUENCE [LARGE SCALE GENOMIC DNA]</scope>
    <source>
        <strain evidence="12 13">DSM 26001</strain>
    </source>
</reference>
<evidence type="ECO:0000313" key="12">
    <source>
        <dbReference type="EMBL" id="SMP77386.1"/>
    </source>
</evidence>
<dbReference type="Gene3D" id="1.10.287.130">
    <property type="match status" value="1"/>
</dbReference>
<dbReference type="SMART" id="SM00387">
    <property type="entry name" value="HATPase_c"/>
    <property type="match status" value="1"/>
</dbReference>
<dbReference type="InterPro" id="IPR036890">
    <property type="entry name" value="HATPase_C_sf"/>
</dbReference>
<evidence type="ECO:0000256" key="4">
    <source>
        <dbReference type="ARBA" id="ARBA00022475"/>
    </source>
</evidence>
<comment type="caution">
    <text evidence="12">The sequence shown here is derived from an EMBL/GenBank/DDBJ whole genome shotgun (WGS) entry which is preliminary data.</text>
</comment>
<keyword evidence="10" id="KW-0472">Membrane</keyword>
<dbReference type="SUPFAM" id="SSF47384">
    <property type="entry name" value="Homodimeric domain of signal transducing histidine kinase"/>
    <property type="match status" value="1"/>
</dbReference>
<evidence type="ECO:0000256" key="10">
    <source>
        <dbReference type="SAM" id="Phobius"/>
    </source>
</evidence>
<gene>
    <name evidence="12" type="ORF">SAMN06295970_12675</name>
</gene>
<evidence type="ECO:0000256" key="2">
    <source>
        <dbReference type="ARBA" id="ARBA00004651"/>
    </source>
</evidence>
<sequence>MQRPSFAVQVVLLWCVVAAMCAGLLAVIWFMASSSESRQIAAATQSSEQSCVAVASRYEMSVAQPAAPLQTDLMHAVLDLVLVQLPGVEGGFWHDTQPASGGGAGSEAAASGRFLAYSFPTYQGSGIKRDIPQAETPLILRTLQAAVRSHATETAVSQANQGGVVVAACPVRSQPSVHVWTMTRIRPAIDRGGVGLLAGAAAVLAVILAVAVAIALGLRRWRDKLSRLEAACAPQDADMLLTPIAHVGEPDLDRIVDALNRQAAHARQLRDRSLQMGQQLAQAERFSALGKLAAQVAHEIRNPVGAMRLRAENALAGNAERQQLALHAILGQLGRIESQVASLLALTQPVSVRRQDVDVHAWLAAIVAAHAEEAQRRNVSLTMAQHDAGHFDLDPEQMRRAVDNLVLNAMRHAGAGGHVTVTARILHGQQLVIEVADDGPGVPPGQRERIFEPFVSDASAGSGLGLAVVREVAAAHGGHAYVADDSSGAHFRIEIPCQPCS</sequence>
<dbReference type="PRINTS" id="PR00344">
    <property type="entry name" value="BCTRLSENSOR"/>
</dbReference>
<evidence type="ECO:0000256" key="9">
    <source>
        <dbReference type="ARBA" id="ARBA00023026"/>
    </source>
</evidence>
<dbReference type="InterPro" id="IPR036097">
    <property type="entry name" value="HisK_dim/P_sf"/>
</dbReference>
<dbReference type="InterPro" id="IPR003661">
    <property type="entry name" value="HisK_dim/P_dom"/>
</dbReference>
<dbReference type="Pfam" id="PF02518">
    <property type="entry name" value="HATPase_c"/>
    <property type="match status" value="1"/>
</dbReference>
<keyword evidence="7 12" id="KW-0418">Kinase</keyword>
<dbReference type="InterPro" id="IPR004358">
    <property type="entry name" value="Sig_transdc_His_kin-like_C"/>
</dbReference>
<dbReference type="InterPro" id="IPR005467">
    <property type="entry name" value="His_kinase_dom"/>
</dbReference>
<protein>
    <recommendedName>
        <fullName evidence="3">histidine kinase</fullName>
        <ecNumber evidence="3">2.7.13.3</ecNumber>
    </recommendedName>
</protein>
<keyword evidence="4" id="KW-1003">Cell membrane</keyword>
<keyword evidence="8" id="KW-0902">Two-component regulatory system</keyword>
<dbReference type="SUPFAM" id="SSF55874">
    <property type="entry name" value="ATPase domain of HSP90 chaperone/DNA topoisomerase II/histidine kinase"/>
    <property type="match status" value="1"/>
</dbReference>
<dbReference type="Gene3D" id="3.30.565.10">
    <property type="entry name" value="Histidine kinase-like ATPase, C-terminal domain"/>
    <property type="match status" value="1"/>
</dbReference>
<evidence type="ECO:0000256" key="5">
    <source>
        <dbReference type="ARBA" id="ARBA00022553"/>
    </source>
</evidence>
<keyword evidence="9" id="KW-0843">Virulence</keyword>
<dbReference type="PANTHER" id="PTHR44936">
    <property type="entry name" value="SENSOR PROTEIN CREC"/>
    <property type="match status" value="1"/>
</dbReference>
<evidence type="ECO:0000256" key="1">
    <source>
        <dbReference type="ARBA" id="ARBA00000085"/>
    </source>
</evidence>
<dbReference type="SMART" id="SM00388">
    <property type="entry name" value="HisKA"/>
    <property type="match status" value="1"/>
</dbReference>
<evidence type="ECO:0000256" key="7">
    <source>
        <dbReference type="ARBA" id="ARBA00022777"/>
    </source>
</evidence>
<dbReference type="CDD" id="cd00075">
    <property type="entry name" value="HATPase"/>
    <property type="match status" value="1"/>
</dbReference>
<proteinExistence type="predicted"/>
<dbReference type="InterPro" id="IPR050980">
    <property type="entry name" value="2C_sensor_his_kinase"/>
</dbReference>
<organism evidence="12 13">
    <name type="scientific">Noviherbaspirillum suwonense</name>
    <dbReference type="NCBI Taxonomy" id="1224511"/>
    <lineage>
        <taxon>Bacteria</taxon>
        <taxon>Pseudomonadati</taxon>
        <taxon>Pseudomonadota</taxon>
        <taxon>Betaproteobacteria</taxon>
        <taxon>Burkholderiales</taxon>
        <taxon>Oxalobacteraceae</taxon>
        <taxon>Noviherbaspirillum</taxon>
    </lineage>
</organism>
<dbReference type="Proteomes" id="UP001158049">
    <property type="component" value="Unassembled WGS sequence"/>
</dbReference>
<comment type="subcellular location">
    <subcellularLocation>
        <location evidence="2">Cell membrane</location>
        <topology evidence="2">Multi-pass membrane protein</topology>
    </subcellularLocation>
</comment>
<accession>A0ABY1QTG6</accession>
<evidence type="ECO:0000259" key="11">
    <source>
        <dbReference type="PROSITE" id="PS50109"/>
    </source>
</evidence>
<name>A0ABY1QTG6_9BURK</name>